<protein>
    <submittedName>
        <fullName evidence="2">Serine/threonine protein phosphatase</fullName>
    </submittedName>
</protein>
<evidence type="ECO:0000259" key="1">
    <source>
        <dbReference type="Pfam" id="PF00149"/>
    </source>
</evidence>
<dbReference type="EMBL" id="NOXX01000200">
    <property type="protein sequence ID" value="OYQ43679.1"/>
    <property type="molecule type" value="Genomic_DNA"/>
</dbReference>
<dbReference type="InterPro" id="IPR050126">
    <property type="entry name" value="Ap4A_hydrolase"/>
</dbReference>
<name>A0A255ZQI7_9FLAO</name>
<evidence type="ECO:0000313" key="2">
    <source>
        <dbReference type="EMBL" id="OYQ43679.1"/>
    </source>
</evidence>
<comment type="caution">
    <text evidence="2">The sequence shown here is derived from an EMBL/GenBank/DDBJ whole genome shotgun (WGS) entry which is preliminary data.</text>
</comment>
<organism evidence="2 3">
    <name type="scientific">Flavobacterium aurantiibacter</name>
    <dbReference type="NCBI Taxonomy" id="2023067"/>
    <lineage>
        <taxon>Bacteria</taxon>
        <taxon>Pseudomonadati</taxon>
        <taxon>Bacteroidota</taxon>
        <taxon>Flavobacteriia</taxon>
        <taxon>Flavobacteriales</taxon>
        <taxon>Flavobacteriaceae</taxon>
        <taxon>Flavobacterium</taxon>
    </lineage>
</organism>
<dbReference type="Pfam" id="PF00149">
    <property type="entry name" value="Metallophos"/>
    <property type="match status" value="1"/>
</dbReference>
<sequence length="241" mass="27577">MQTFVIGDIHGALRALEELLQQLNLQEQDTLIFLGDYVDGYSDSPAVLDYLIQLEREQPCVFLKGNHDELLLNWLNKGAENPLWLQHGGLSTVQAYQNTNASTKLRHRDFLERLKPYYLENNKLFVHAGFTNLKGVQYEIDSRPFAWDRTLWELALSMDTTLAIESNRYPKRLKLYQEIYIGHTPVTQIGANKPMNFANVWNIDTGAGFGNYLSALEISSKKIYQSSKISDLYPLESGRTA</sequence>
<evidence type="ECO:0000313" key="3">
    <source>
        <dbReference type="Proteomes" id="UP000216035"/>
    </source>
</evidence>
<accession>A0A255ZQI7</accession>
<dbReference type="AlphaFoldDB" id="A0A255ZQI7"/>
<dbReference type="GO" id="GO:0016791">
    <property type="term" value="F:phosphatase activity"/>
    <property type="evidence" value="ECO:0007669"/>
    <property type="project" value="TreeGrafter"/>
</dbReference>
<dbReference type="InterPro" id="IPR004843">
    <property type="entry name" value="Calcineurin-like_PHP"/>
</dbReference>
<keyword evidence="3" id="KW-1185">Reference proteome</keyword>
<dbReference type="PANTHER" id="PTHR42850">
    <property type="entry name" value="METALLOPHOSPHOESTERASE"/>
    <property type="match status" value="1"/>
</dbReference>
<dbReference type="OrthoDB" id="9808081at2"/>
<dbReference type="RefSeq" id="WP_094486522.1">
    <property type="nucleotide sequence ID" value="NZ_NOXX01000200.1"/>
</dbReference>
<dbReference type="PANTHER" id="PTHR42850:SF4">
    <property type="entry name" value="ZINC-DEPENDENT ENDOPOLYPHOSPHATASE"/>
    <property type="match status" value="1"/>
</dbReference>
<gene>
    <name evidence="2" type="ORF">CHX27_09410</name>
</gene>
<dbReference type="Proteomes" id="UP000216035">
    <property type="component" value="Unassembled WGS sequence"/>
</dbReference>
<dbReference type="InterPro" id="IPR029052">
    <property type="entry name" value="Metallo-depent_PP-like"/>
</dbReference>
<dbReference type="GO" id="GO:0110154">
    <property type="term" value="P:RNA decapping"/>
    <property type="evidence" value="ECO:0007669"/>
    <property type="project" value="TreeGrafter"/>
</dbReference>
<proteinExistence type="predicted"/>
<dbReference type="Gene3D" id="3.60.21.10">
    <property type="match status" value="1"/>
</dbReference>
<dbReference type="GO" id="GO:0008803">
    <property type="term" value="F:bis(5'-nucleosyl)-tetraphosphatase (symmetrical) activity"/>
    <property type="evidence" value="ECO:0007669"/>
    <property type="project" value="TreeGrafter"/>
</dbReference>
<reference evidence="2 3" key="1">
    <citation type="submission" date="2017-07" db="EMBL/GenBank/DDBJ databases">
        <title>Flavobacterium cyanobacteriorum sp. nov., isolated from cyanobacterial aggregates in a eutrophic lake.</title>
        <authorList>
            <person name="Cai H."/>
        </authorList>
    </citation>
    <scope>NUCLEOTIDE SEQUENCE [LARGE SCALE GENOMIC DNA]</scope>
    <source>
        <strain evidence="2 3">TH167</strain>
    </source>
</reference>
<feature type="domain" description="Calcineurin-like phosphoesterase" evidence="1">
    <location>
        <begin position="2"/>
        <end position="148"/>
    </location>
</feature>
<dbReference type="SUPFAM" id="SSF56300">
    <property type="entry name" value="Metallo-dependent phosphatases"/>
    <property type="match status" value="1"/>
</dbReference>
<dbReference type="GO" id="GO:0005737">
    <property type="term" value="C:cytoplasm"/>
    <property type="evidence" value="ECO:0007669"/>
    <property type="project" value="TreeGrafter"/>
</dbReference>